<sequence>MYLIQQCVPMTLRMGSGCAVFMQCIHFFRDWRHIRKTVGFICSLHLDRVSIFTA</sequence>
<evidence type="ECO:0000313" key="1">
    <source>
        <dbReference type="EMBL" id="JAH60134.1"/>
    </source>
</evidence>
<protein>
    <submittedName>
        <fullName evidence="1">Uncharacterized protein</fullName>
    </submittedName>
</protein>
<reference evidence="1" key="2">
    <citation type="journal article" date="2015" name="Fish Shellfish Immunol.">
        <title>Early steps in the European eel (Anguilla anguilla)-Vibrio vulnificus interaction in the gills: Role of the RtxA13 toxin.</title>
        <authorList>
            <person name="Callol A."/>
            <person name="Pajuelo D."/>
            <person name="Ebbesson L."/>
            <person name="Teles M."/>
            <person name="MacKenzie S."/>
            <person name="Amaro C."/>
        </authorList>
    </citation>
    <scope>NUCLEOTIDE SEQUENCE</scope>
</reference>
<proteinExistence type="predicted"/>
<name>A0A0E9U2J6_ANGAN</name>
<dbReference type="AlphaFoldDB" id="A0A0E9U2J6"/>
<organism evidence="1">
    <name type="scientific">Anguilla anguilla</name>
    <name type="common">European freshwater eel</name>
    <name type="synonym">Muraena anguilla</name>
    <dbReference type="NCBI Taxonomy" id="7936"/>
    <lineage>
        <taxon>Eukaryota</taxon>
        <taxon>Metazoa</taxon>
        <taxon>Chordata</taxon>
        <taxon>Craniata</taxon>
        <taxon>Vertebrata</taxon>
        <taxon>Euteleostomi</taxon>
        <taxon>Actinopterygii</taxon>
        <taxon>Neopterygii</taxon>
        <taxon>Teleostei</taxon>
        <taxon>Anguilliformes</taxon>
        <taxon>Anguillidae</taxon>
        <taxon>Anguilla</taxon>
    </lineage>
</organism>
<accession>A0A0E9U2J6</accession>
<reference evidence="1" key="1">
    <citation type="submission" date="2014-11" db="EMBL/GenBank/DDBJ databases">
        <authorList>
            <person name="Amaro Gonzalez C."/>
        </authorList>
    </citation>
    <scope>NUCLEOTIDE SEQUENCE</scope>
</reference>
<dbReference type="EMBL" id="GBXM01048443">
    <property type="protein sequence ID" value="JAH60134.1"/>
    <property type="molecule type" value="Transcribed_RNA"/>
</dbReference>